<reference evidence="2 3" key="1">
    <citation type="submission" date="2015-07" db="EMBL/GenBank/DDBJ databases">
        <title>Comparative genomics of the Sigatoka disease complex on banana suggests a link between parallel evolutionary changes in Pseudocercospora fijiensis and Pseudocercospora eumusae and increased virulence on the banana host.</title>
        <authorList>
            <person name="Chang T.-C."/>
            <person name="Salvucci A."/>
            <person name="Crous P.W."/>
            <person name="Stergiopoulos I."/>
        </authorList>
    </citation>
    <scope>NUCLEOTIDE SEQUENCE [LARGE SCALE GENOMIC DNA]</scope>
    <source>
        <strain evidence="2 3">CBS 114824</strain>
    </source>
</reference>
<keyword evidence="3" id="KW-1185">Reference proteome</keyword>
<evidence type="ECO:0000256" key="1">
    <source>
        <dbReference type="SAM" id="MobiDB-lite"/>
    </source>
</evidence>
<sequence length="116" mass="12300">MPSTGSDKDCTSAKSPVSEEEVLRGIGCVFDAPAQFHIIKKPSHTTTQMSGASLGRMGEGSSIEVQRPRILESARGCESGKVDFAVEVGSTAISPLTDGVFGGVDNKRDMYVLTEY</sequence>
<organism evidence="2 3">
    <name type="scientific">Pseudocercospora eumusae</name>
    <dbReference type="NCBI Taxonomy" id="321146"/>
    <lineage>
        <taxon>Eukaryota</taxon>
        <taxon>Fungi</taxon>
        <taxon>Dikarya</taxon>
        <taxon>Ascomycota</taxon>
        <taxon>Pezizomycotina</taxon>
        <taxon>Dothideomycetes</taxon>
        <taxon>Dothideomycetidae</taxon>
        <taxon>Mycosphaerellales</taxon>
        <taxon>Mycosphaerellaceae</taxon>
        <taxon>Pseudocercospora</taxon>
    </lineage>
</organism>
<protein>
    <submittedName>
        <fullName evidence="2">Uncharacterized protein</fullName>
    </submittedName>
</protein>
<evidence type="ECO:0000313" key="2">
    <source>
        <dbReference type="EMBL" id="KXT06915.1"/>
    </source>
</evidence>
<feature type="compositionally biased region" description="Basic and acidic residues" evidence="1">
    <location>
        <begin position="1"/>
        <end position="11"/>
    </location>
</feature>
<gene>
    <name evidence="2" type="ORF">AC578_7297</name>
</gene>
<proteinExistence type="predicted"/>
<name>A0A139HWS3_9PEZI</name>
<dbReference type="AlphaFoldDB" id="A0A139HWS3"/>
<dbReference type="Proteomes" id="UP000070133">
    <property type="component" value="Unassembled WGS sequence"/>
</dbReference>
<evidence type="ECO:0000313" key="3">
    <source>
        <dbReference type="Proteomes" id="UP000070133"/>
    </source>
</evidence>
<comment type="caution">
    <text evidence="2">The sequence shown here is derived from an EMBL/GenBank/DDBJ whole genome shotgun (WGS) entry which is preliminary data.</text>
</comment>
<dbReference type="EMBL" id="LFZN01000004">
    <property type="protein sequence ID" value="KXT06915.1"/>
    <property type="molecule type" value="Genomic_DNA"/>
</dbReference>
<accession>A0A139HWS3</accession>
<feature type="region of interest" description="Disordered" evidence="1">
    <location>
        <begin position="41"/>
        <end position="63"/>
    </location>
</feature>
<feature type="region of interest" description="Disordered" evidence="1">
    <location>
        <begin position="1"/>
        <end position="21"/>
    </location>
</feature>